<evidence type="ECO:0000313" key="2">
    <source>
        <dbReference type="EMBL" id="GMF47638.1"/>
    </source>
</evidence>
<dbReference type="AlphaFoldDB" id="A0A9W6XY16"/>
<feature type="compositionally biased region" description="Polar residues" evidence="1">
    <location>
        <begin position="169"/>
        <end position="179"/>
    </location>
</feature>
<sequence length="208" mass="23165">MFDIITGHGALRWLMTQPNLAGRLHWWSLTLQEYEFIITYRPGATNVEADTLARAHAVAPAAVLAVVGAQLEQRPRMQQMHEARKDSKSEEDEPLTVVAKEEADAELSRRCWAGGATIPMSTIVSQAIDQCADGVVNGDNAPVREMQVPRLRPWTQLARRQAEARAATVTPTVTSSETANKLAERNKNGTDEHHRQYEKDSRKNGWGL</sequence>
<evidence type="ECO:0000256" key="1">
    <source>
        <dbReference type="SAM" id="MobiDB-lite"/>
    </source>
</evidence>
<feature type="region of interest" description="Disordered" evidence="1">
    <location>
        <begin position="74"/>
        <end position="95"/>
    </location>
</feature>
<comment type="caution">
    <text evidence="2">The sequence shown here is derived from an EMBL/GenBank/DDBJ whole genome shotgun (WGS) entry which is preliminary data.</text>
</comment>
<protein>
    <submittedName>
        <fullName evidence="2">Unnamed protein product</fullName>
    </submittedName>
</protein>
<proteinExistence type="predicted"/>
<accession>A0A9W6XY16</accession>
<dbReference type="Proteomes" id="UP001165121">
    <property type="component" value="Unassembled WGS sequence"/>
</dbReference>
<gene>
    <name evidence="2" type="ORF">Pfra01_001808600</name>
</gene>
<dbReference type="OrthoDB" id="427924at2759"/>
<dbReference type="EMBL" id="BSXT01002177">
    <property type="protein sequence ID" value="GMF47638.1"/>
    <property type="molecule type" value="Genomic_DNA"/>
</dbReference>
<name>A0A9W6XY16_9STRA</name>
<feature type="compositionally biased region" description="Basic and acidic residues" evidence="1">
    <location>
        <begin position="74"/>
        <end position="88"/>
    </location>
</feature>
<organism evidence="2 3">
    <name type="scientific">Phytophthora fragariaefolia</name>
    <dbReference type="NCBI Taxonomy" id="1490495"/>
    <lineage>
        <taxon>Eukaryota</taxon>
        <taxon>Sar</taxon>
        <taxon>Stramenopiles</taxon>
        <taxon>Oomycota</taxon>
        <taxon>Peronosporomycetes</taxon>
        <taxon>Peronosporales</taxon>
        <taxon>Peronosporaceae</taxon>
        <taxon>Phytophthora</taxon>
    </lineage>
</organism>
<evidence type="ECO:0000313" key="3">
    <source>
        <dbReference type="Proteomes" id="UP001165121"/>
    </source>
</evidence>
<keyword evidence="3" id="KW-1185">Reference proteome</keyword>
<reference evidence="2" key="1">
    <citation type="submission" date="2023-04" db="EMBL/GenBank/DDBJ databases">
        <title>Phytophthora fragariaefolia NBRC 109709.</title>
        <authorList>
            <person name="Ichikawa N."/>
            <person name="Sato H."/>
            <person name="Tonouchi N."/>
        </authorList>
    </citation>
    <scope>NUCLEOTIDE SEQUENCE</scope>
    <source>
        <strain evidence="2">NBRC 109709</strain>
    </source>
</reference>
<feature type="compositionally biased region" description="Basic and acidic residues" evidence="1">
    <location>
        <begin position="182"/>
        <end position="208"/>
    </location>
</feature>
<feature type="region of interest" description="Disordered" evidence="1">
    <location>
        <begin position="157"/>
        <end position="208"/>
    </location>
</feature>